<dbReference type="Proteomes" id="UP000515135">
    <property type="component" value="Unplaced"/>
</dbReference>
<dbReference type="SMART" id="SM00184">
    <property type="entry name" value="RING"/>
    <property type="match status" value="1"/>
</dbReference>
<dbReference type="PANTHER" id="PTHR10131">
    <property type="entry name" value="TNF RECEPTOR ASSOCIATED FACTOR"/>
    <property type="match status" value="1"/>
</dbReference>
<keyword evidence="7" id="KW-1185">Reference proteome</keyword>
<dbReference type="GO" id="GO:0009898">
    <property type="term" value="C:cytoplasmic side of plasma membrane"/>
    <property type="evidence" value="ECO:0007669"/>
    <property type="project" value="TreeGrafter"/>
</dbReference>
<organism evidence="7 8">
    <name type="scientific">Branchiostoma belcheri</name>
    <name type="common">Amphioxus</name>
    <dbReference type="NCBI Taxonomy" id="7741"/>
    <lineage>
        <taxon>Eukaryota</taxon>
        <taxon>Metazoa</taxon>
        <taxon>Chordata</taxon>
        <taxon>Cephalochordata</taxon>
        <taxon>Leptocardii</taxon>
        <taxon>Amphioxiformes</taxon>
        <taxon>Branchiostomatidae</taxon>
        <taxon>Branchiostoma</taxon>
    </lineage>
</organism>
<dbReference type="InterPro" id="IPR001293">
    <property type="entry name" value="Znf_TRAF"/>
</dbReference>
<keyword evidence="3 4" id="KW-0862">Zinc</keyword>
<evidence type="ECO:0000256" key="2">
    <source>
        <dbReference type="ARBA" id="ARBA00022771"/>
    </source>
</evidence>
<dbReference type="SUPFAM" id="SSF57850">
    <property type="entry name" value="RING/U-box"/>
    <property type="match status" value="1"/>
</dbReference>
<sequence>MSVSSRLPRTTEIVLTEDDLGQEAHDSWKCCVCTNIMWTAMSLDCEHSLCESCVKQAVPPNCPMCRQEFETPRPNRLCRDILASMRAVCSLCRFTGTVGELVVHRAENCQRQMVYCRHEGCQETVERRHLDVHESTCCHRLEDCLCGMKIKRGSREEHSSTICPSEPIPCPLGCHSHITRGSAVLHTSQDCKRLVHLCRMPGCYFQGGPEEYRAHLAEASAAHVVLLEERLERVQTDCFMMDLKESDISFQRLETRMLVFHILHLKMAISRGSRRFVSPTCGPVLGGTWQVVLEQTGGAWKLYLCLVSRVRPILAKVMFALKAANTADYCIIGKGPRRMMENMRYGVQVPLSKLEAYSAENDGLRVQICIQSCSITFMIRYRPLHVLASFAVLLGAQACPEDLPGDKKHDTGA</sequence>
<dbReference type="KEGG" id="bbel:109479593"/>
<proteinExistence type="predicted"/>
<dbReference type="InterPro" id="IPR013083">
    <property type="entry name" value="Znf_RING/FYVE/PHD"/>
</dbReference>
<dbReference type="PANTHER" id="PTHR10131:SF153">
    <property type="entry name" value="RING-TYPE DOMAIN-CONTAINING PROTEIN"/>
    <property type="match status" value="1"/>
</dbReference>
<protein>
    <submittedName>
        <fullName evidence="8">TNF receptor-associated factor 3-like</fullName>
    </submittedName>
</protein>
<dbReference type="AlphaFoldDB" id="A0A6P5A1R8"/>
<dbReference type="GO" id="GO:0005164">
    <property type="term" value="F:tumor necrosis factor receptor binding"/>
    <property type="evidence" value="ECO:0007669"/>
    <property type="project" value="TreeGrafter"/>
</dbReference>
<dbReference type="RefSeq" id="XP_019637142.1">
    <property type="nucleotide sequence ID" value="XM_019781583.1"/>
</dbReference>
<evidence type="ECO:0000256" key="1">
    <source>
        <dbReference type="ARBA" id="ARBA00022723"/>
    </source>
</evidence>
<dbReference type="InterPro" id="IPR017907">
    <property type="entry name" value="Znf_RING_CS"/>
</dbReference>
<dbReference type="GO" id="GO:0008270">
    <property type="term" value="F:zinc ion binding"/>
    <property type="evidence" value="ECO:0007669"/>
    <property type="project" value="UniProtKB-KW"/>
</dbReference>
<feature type="zinc finger region" description="TRAF-type" evidence="4">
    <location>
        <begin position="158"/>
        <end position="203"/>
    </location>
</feature>
<name>A0A6P5A1R8_BRABE</name>
<dbReference type="Gene3D" id="3.30.40.10">
    <property type="entry name" value="Zinc/RING finger domain, C3HC4 (zinc finger)"/>
    <property type="match status" value="2"/>
</dbReference>
<accession>A0A6P5A1R8</accession>
<evidence type="ECO:0000313" key="7">
    <source>
        <dbReference type="Proteomes" id="UP000515135"/>
    </source>
</evidence>
<reference evidence="8" key="1">
    <citation type="submission" date="2025-08" db="UniProtKB">
        <authorList>
            <consortium name="RefSeq"/>
        </authorList>
    </citation>
    <scope>IDENTIFICATION</scope>
    <source>
        <tissue evidence="8">Gonad</tissue>
    </source>
</reference>
<keyword evidence="2 4" id="KW-0863">Zinc-finger</keyword>
<evidence type="ECO:0000256" key="3">
    <source>
        <dbReference type="ARBA" id="ARBA00022833"/>
    </source>
</evidence>
<feature type="domain" description="TRAF-type" evidence="6">
    <location>
        <begin position="158"/>
        <end position="203"/>
    </location>
</feature>
<keyword evidence="1 4" id="KW-0479">Metal-binding</keyword>
<dbReference type="InterPro" id="IPR001841">
    <property type="entry name" value="Znf_RING"/>
</dbReference>
<feature type="domain" description="RING-type" evidence="5">
    <location>
        <begin position="30"/>
        <end position="66"/>
    </location>
</feature>
<evidence type="ECO:0000259" key="5">
    <source>
        <dbReference type="PROSITE" id="PS50089"/>
    </source>
</evidence>
<gene>
    <name evidence="8" type="primary">LOC109479593</name>
</gene>
<dbReference type="OrthoDB" id="4788989at2759"/>
<dbReference type="PROSITE" id="PS00518">
    <property type="entry name" value="ZF_RING_1"/>
    <property type="match status" value="1"/>
</dbReference>
<dbReference type="GO" id="GO:0043122">
    <property type="term" value="P:regulation of canonical NF-kappaB signal transduction"/>
    <property type="evidence" value="ECO:0007669"/>
    <property type="project" value="TreeGrafter"/>
</dbReference>
<evidence type="ECO:0000313" key="8">
    <source>
        <dbReference type="RefSeq" id="XP_019637142.1"/>
    </source>
</evidence>
<evidence type="ECO:0000259" key="6">
    <source>
        <dbReference type="PROSITE" id="PS50145"/>
    </source>
</evidence>
<evidence type="ECO:0000256" key="4">
    <source>
        <dbReference type="PROSITE-ProRule" id="PRU00207"/>
    </source>
</evidence>
<dbReference type="GeneID" id="109479593"/>
<dbReference type="PROSITE" id="PS50145">
    <property type="entry name" value="ZF_TRAF"/>
    <property type="match status" value="1"/>
</dbReference>
<dbReference type="PROSITE" id="PS50089">
    <property type="entry name" value="ZF_RING_2"/>
    <property type="match status" value="1"/>
</dbReference>